<feature type="region of interest" description="Disordered" evidence="1">
    <location>
        <begin position="494"/>
        <end position="516"/>
    </location>
</feature>
<evidence type="ECO:0000313" key="5">
    <source>
        <dbReference type="Proteomes" id="UP001519363"/>
    </source>
</evidence>
<dbReference type="EMBL" id="JAGIOO010000001">
    <property type="protein sequence ID" value="MBP2473965.1"/>
    <property type="molecule type" value="Genomic_DNA"/>
</dbReference>
<dbReference type="PANTHER" id="PTHR34473:SF2">
    <property type="entry name" value="UPF0699 TRANSMEMBRANE PROTEIN YDBT"/>
    <property type="match status" value="1"/>
</dbReference>
<evidence type="ECO:0000313" key="4">
    <source>
        <dbReference type="EMBL" id="MBP2473965.1"/>
    </source>
</evidence>
<feature type="transmembrane region" description="Helical" evidence="2">
    <location>
        <begin position="379"/>
        <end position="396"/>
    </location>
</feature>
<name>A0ABS5AE41_9PSEU</name>
<feature type="transmembrane region" description="Helical" evidence="2">
    <location>
        <begin position="170"/>
        <end position="189"/>
    </location>
</feature>
<keyword evidence="5" id="KW-1185">Reference proteome</keyword>
<feature type="transmembrane region" description="Helical" evidence="2">
    <location>
        <begin position="351"/>
        <end position="373"/>
    </location>
</feature>
<dbReference type="PIRSF" id="PIRSF026631">
    <property type="entry name" value="UCP026631"/>
    <property type="match status" value="1"/>
</dbReference>
<evidence type="ECO:0000256" key="1">
    <source>
        <dbReference type="SAM" id="MobiDB-lite"/>
    </source>
</evidence>
<keyword evidence="2" id="KW-0812">Transmembrane</keyword>
<dbReference type="InterPro" id="IPR005182">
    <property type="entry name" value="YdbS-like_PH"/>
</dbReference>
<feature type="compositionally biased region" description="Gly residues" evidence="1">
    <location>
        <begin position="505"/>
        <end position="516"/>
    </location>
</feature>
<keyword evidence="2" id="KW-0472">Membrane</keyword>
<reference evidence="4 5" key="1">
    <citation type="submission" date="2021-03" db="EMBL/GenBank/DDBJ databases">
        <title>Sequencing the genomes of 1000 actinobacteria strains.</title>
        <authorList>
            <person name="Klenk H.-P."/>
        </authorList>
    </citation>
    <scope>NUCLEOTIDE SEQUENCE [LARGE SCALE GENOMIC DNA]</scope>
    <source>
        <strain evidence="4 5">DSM 44580</strain>
    </source>
</reference>
<dbReference type="PANTHER" id="PTHR34473">
    <property type="entry name" value="UPF0699 TRANSMEMBRANE PROTEIN YDBS"/>
    <property type="match status" value="1"/>
</dbReference>
<evidence type="ECO:0000259" key="3">
    <source>
        <dbReference type="Pfam" id="PF03703"/>
    </source>
</evidence>
<accession>A0ABS5AE41</accession>
<feature type="transmembrane region" description="Helical" evidence="2">
    <location>
        <begin position="38"/>
        <end position="60"/>
    </location>
</feature>
<dbReference type="Proteomes" id="UP001519363">
    <property type="component" value="Unassembled WGS sequence"/>
</dbReference>
<keyword evidence="2" id="KW-1133">Transmembrane helix</keyword>
<sequence length="516" mass="55738">MDWQRLSPRVIPVHLSWLAAPIGSFLGTLVVTGGEVKAQALITLAAVGVVFVGYVGYSLIEWAKTYYRVTPEAVEVRTGLVIRRLRVLRLNRIRNVDLTASPLHRLAGVTTLRIGTTASTEQAKEVKLDGVPAALARTLRTELLAHTRRDAARDPLVSAWNPRWIRYAPLTFWVFGGVVIVSGAGYRALEVIGLEPWRIPVVRQLFSDFGASALWLTIPLALLALTLLGVLGAIALYVENWWRFRLEWQGEGLLRVRRGLFTTRSVSVERQRLFGVLLAEPLPLRAGGGASVRVVAGGLGNAEEERGRGSVLPPAPRAEAVRVTAGVLREPSPVAGAELTPHPRVAFRRRVLRGLLSVTLPLLLVQGFLGWLLTDVLLHTAWSTALASVPFVLWLARDAYRSLGHGLAGPYLVTRSGTFSRDTVALRRTDVLAWTFSDTPFSRRAGVVTLTAAVATAAGGYAAPDLDAATAPAFAEEAVPGILTEFLAREGGLREEQPAQFVDRGAGGPVGADGAR</sequence>
<feature type="domain" description="YdbS-like PH" evidence="3">
    <location>
        <begin position="62"/>
        <end position="142"/>
    </location>
</feature>
<dbReference type="InterPro" id="IPR014529">
    <property type="entry name" value="UCP026631"/>
</dbReference>
<organism evidence="4 5">
    <name type="scientific">Crossiella equi</name>
    <dbReference type="NCBI Taxonomy" id="130796"/>
    <lineage>
        <taxon>Bacteria</taxon>
        <taxon>Bacillati</taxon>
        <taxon>Actinomycetota</taxon>
        <taxon>Actinomycetes</taxon>
        <taxon>Pseudonocardiales</taxon>
        <taxon>Pseudonocardiaceae</taxon>
        <taxon>Crossiella</taxon>
    </lineage>
</organism>
<feature type="transmembrane region" description="Helical" evidence="2">
    <location>
        <begin position="12"/>
        <end position="32"/>
    </location>
</feature>
<protein>
    <submittedName>
        <fullName evidence="4">Membrane protein</fullName>
    </submittedName>
</protein>
<proteinExistence type="predicted"/>
<dbReference type="RefSeq" id="WP_209706931.1">
    <property type="nucleotide sequence ID" value="NZ_JAGIOO010000001.1"/>
</dbReference>
<evidence type="ECO:0000256" key="2">
    <source>
        <dbReference type="SAM" id="Phobius"/>
    </source>
</evidence>
<gene>
    <name evidence="4" type="ORF">JOF53_002837</name>
</gene>
<comment type="caution">
    <text evidence="4">The sequence shown here is derived from an EMBL/GenBank/DDBJ whole genome shotgun (WGS) entry which is preliminary data.</text>
</comment>
<dbReference type="Pfam" id="PF03703">
    <property type="entry name" value="bPH_2"/>
    <property type="match status" value="1"/>
</dbReference>
<feature type="transmembrane region" description="Helical" evidence="2">
    <location>
        <begin position="209"/>
        <end position="238"/>
    </location>
</feature>